<dbReference type="OrthoDB" id="10253954at2759"/>
<keyword evidence="4" id="KW-0597">Phosphoprotein</keyword>
<comment type="subcellular location">
    <subcellularLocation>
        <location evidence="1">Cytoplasm</location>
    </subcellularLocation>
</comment>
<dbReference type="Proteomes" id="UP000663760">
    <property type="component" value="Chromosome 5"/>
</dbReference>
<dbReference type="InterPro" id="IPR016130">
    <property type="entry name" value="Tyr_Pase_AS"/>
</dbReference>
<evidence type="ECO:0000259" key="8">
    <source>
        <dbReference type="PROSITE" id="PS50055"/>
    </source>
</evidence>
<dbReference type="Gene3D" id="3.90.190.10">
    <property type="entry name" value="Protein tyrosine phosphatase superfamily"/>
    <property type="match status" value="1"/>
</dbReference>
<dbReference type="InterPro" id="IPR050348">
    <property type="entry name" value="Protein-Tyr_Phosphatase"/>
</dbReference>
<dbReference type="GO" id="GO:0005737">
    <property type="term" value="C:cytoplasm"/>
    <property type="evidence" value="ECO:0007669"/>
    <property type="project" value="UniProtKB-SubCell"/>
</dbReference>
<dbReference type="SUPFAM" id="SSF52799">
    <property type="entry name" value="(Phosphotyrosine protein) phosphatases II"/>
    <property type="match status" value="1"/>
</dbReference>
<feature type="domain" description="Tyrosine specific protein phosphatases" evidence="9">
    <location>
        <begin position="248"/>
        <end position="320"/>
    </location>
</feature>
<feature type="domain" description="Tyrosine-protein phosphatase" evidence="8">
    <location>
        <begin position="60"/>
        <end position="329"/>
    </location>
</feature>
<evidence type="ECO:0000256" key="4">
    <source>
        <dbReference type="ARBA" id="ARBA00022553"/>
    </source>
</evidence>
<dbReference type="EMBL" id="LR746268">
    <property type="protein sequence ID" value="CAA7396800.1"/>
    <property type="molecule type" value="Genomic_DNA"/>
</dbReference>
<keyword evidence="6" id="KW-0904">Protein phosphatase</keyword>
<evidence type="ECO:0000256" key="2">
    <source>
        <dbReference type="ARBA" id="ARBA00013064"/>
    </source>
</evidence>
<proteinExistence type="predicted"/>
<dbReference type="InterPro" id="IPR000387">
    <property type="entry name" value="Tyr_Pase_dom"/>
</dbReference>
<dbReference type="GO" id="GO:0004725">
    <property type="term" value="F:protein tyrosine phosphatase activity"/>
    <property type="evidence" value="ECO:0007669"/>
    <property type="project" value="UniProtKB-EC"/>
</dbReference>
<evidence type="ECO:0000256" key="6">
    <source>
        <dbReference type="ARBA" id="ARBA00022912"/>
    </source>
</evidence>
<dbReference type="InterPro" id="IPR029021">
    <property type="entry name" value="Prot-tyrosine_phosphatase-like"/>
</dbReference>
<dbReference type="PRINTS" id="PR00700">
    <property type="entry name" value="PRTYPHPHTASE"/>
</dbReference>
<protein>
    <recommendedName>
        <fullName evidence="2">protein-tyrosine-phosphatase</fullName>
        <ecNumber evidence="2">3.1.3.48</ecNumber>
    </recommendedName>
</protein>
<dbReference type="EC" id="3.1.3.48" evidence="2"/>
<dbReference type="SMART" id="SM00194">
    <property type="entry name" value="PTPc"/>
    <property type="match status" value="1"/>
</dbReference>
<gene>
    <name evidence="10" type="ORF">SI8410_05007463</name>
</gene>
<dbReference type="FunFam" id="3.90.190.10:FF:000045">
    <property type="entry name" value="Tyrosine-protein phosphatase non-receptor type 12"/>
    <property type="match status" value="1"/>
</dbReference>
<organism evidence="10 11">
    <name type="scientific">Spirodela intermedia</name>
    <name type="common">Intermediate duckweed</name>
    <dbReference type="NCBI Taxonomy" id="51605"/>
    <lineage>
        <taxon>Eukaryota</taxon>
        <taxon>Viridiplantae</taxon>
        <taxon>Streptophyta</taxon>
        <taxon>Embryophyta</taxon>
        <taxon>Tracheophyta</taxon>
        <taxon>Spermatophyta</taxon>
        <taxon>Magnoliopsida</taxon>
        <taxon>Liliopsida</taxon>
        <taxon>Araceae</taxon>
        <taxon>Lemnoideae</taxon>
        <taxon>Spirodela</taxon>
    </lineage>
</organism>
<reference evidence="10" key="1">
    <citation type="submission" date="2020-02" db="EMBL/GenBank/DDBJ databases">
        <authorList>
            <person name="Scholz U."/>
            <person name="Mascher M."/>
            <person name="Fiebig A."/>
        </authorList>
    </citation>
    <scope>NUCLEOTIDE SEQUENCE</scope>
</reference>
<dbReference type="CDD" id="cd17658">
    <property type="entry name" value="PTPc_plant_PTP1"/>
    <property type="match status" value="1"/>
</dbReference>
<keyword evidence="3" id="KW-0963">Cytoplasm</keyword>
<evidence type="ECO:0000259" key="9">
    <source>
        <dbReference type="PROSITE" id="PS50056"/>
    </source>
</evidence>
<evidence type="ECO:0000256" key="5">
    <source>
        <dbReference type="ARBA" id="ARBA00022801"/>
    </source>
</evidence>
<dbReference type="InterPro" id="IPR003595">
    <property type="entry name" value="Tyr_Pase_cat"/>
</dbReference>
<name>A0A7I8KGG2_SPIIN</name>
<dbReference type="InterPro" id="IPR000242">
    <property type="entry name" value="PTP_cat"/>
</dbReference>
<keyword evidence="11" id="KW-1185">Reference proteome</keyword>
<dbReference type="PROSITE" id="PS00383">
    <property type="entry name" value="TYR_PHOSPHATASE_1"/>
    <property type="match status" value="1"/>
</dbReference>
<feature type="region of interest" description="Disordered" evidence="7">
    <location>
        <begin position="1"/>
        <end position="40"/>
    </location>
</feature>
<dbReference type="Pfam" id="PF00102">
    <property type="entry name" value="Y_phosphatase"/>
    <property type="match status" value="1"/>
</dbReference>
<accession>A0A7I8KGG2</accession>
<dbReference type="PANTHER" id="PTHR19134:SF449">
    <property type="entry name" value="TYROSINE-PROTEIN PHOSPHATASE 1"/>
    <property type="match status" value="1"/>
</dbReference>
<keyword evidence="5" id="KW-0378">Hydrolase</keyword>
<dbReference type="AlphaFoldDB" id="A0A7I8KGG2"/>
<evidence type="ECO:0000256" key="7">
    <source>
        <dbReference type="SAM" id="MobiDB-lite"/>
    </source>
</evidence>
<evidence type="ECO:0000256" key="1">
    <source>
        <dbReference type="ARBA" id="ARBA00004496"/>
    </source>
</evidence>
<dbReference type="PROSITE" id="PS50055">
    <property type="entry name" value="TYR_PHOSPHATASE_PTP"/>
    <property type="match status" value="1"/>
</dbReference>
<evidence type="ECO:0000313" key="11">
    <source>
        <dbReference type="Proteomes" id="UP000663760"/>
    </source>
</evidence>
<dbReference type="SMART" id="SM00404">
    <property type="entry name" value="PTPc_motif"/>
    <property type="match status" value="1"/>
</dbReference>
<sequence length="339" mass="38474">MAASSRAPPRFPPPPVASTFSPDDLFQDPPPRQRLSAKQLSRCSKALDAFKKKIRSPRELSREFESLQEMRVRGDDLFRRCNAALQDVNLDKNRYTDVLPFDSCRVVLKSTNVENDLGSDYINASFIKSPIENVSCFIATQGPLPNTFENFWEMVLQYRCPVIVMLTMVDNPKMMKKCADYFQAESGVREFGKICVSTKCTRISHSSLVMRSMEVKYKDSEEPPLPVLHIQYPEWPDHGVPDDTVSVRDILKRLYHVPPDLGPIVVHCSAGIGRTGTYCAIHNTLQRILTGDMSSLDLVGTIAHFRSQRLGMVQTMEQFFLCYAAIIDELEDLVSHSRY</sequence>
<dbReference type="PROSITE" id="PS50056">
    <property type="entry name" value="TYR_PHOSPHATASE_2"/>
    <property type="match status" value="1"/>
</dbReference>
<evidence type="ECO:0000256" key="3">
    <source>
        <dbReference type="ARBA" id="ARBA00022490"/>
    </source>
</evidence>
<evidence type="ECO:0000313" key="10">
    <source>
        <dbReference type="EMBL" id="CAA7396800.1"/>
    </source>
</evidence>
<dbReference type="PANTHER" id="PTHR19134">
    <property type="entry name" value="RECEPTOR-TYPE TYROSINE-PROTEIN PHOSPHATASE"/>
    <property type="match status" value="1"/>
</dbReference>